<comment type="caution">
    <text evidence="2">The sequence shown here is derived from an EMBL/GenBank/DDBJ whole genome shotgun (WGS) entry which is preliminary data.</text>
</comment>
<accession>A0A0W0G463</accession>
<reference evidence="2 3" key="1">
    <citation type="submission" date="2015-12" db="EMBL/GenBank/DDBJ databases">
        <title>Draft genome sequence of Moniliophthora roreri, the causal agent of frosty pod rot of cacao.</title>
        <authorList>
            <person name="Aime M.C."/>
            <person name="Diaz-Valderrama J.R."/>
            <person name="Kijpornyongpan T."/>
            <person name="Phillips-Mora W."/>
        </authorList>
    </citation>
    <scope>NUCLEOTIDE SEQUENCE [LARGE SCALE GENOMIC DNA]</scope>
    <source>
        <strain evidence="2 3">MCA 2952</strain>
    </source>
</reference>
<dbReference type="AlphaFoldDB" id="A0A0W0G463"/>
<evidence type="ECO:0000256" key="1">
    <source>
        <dbReference type="SAM" id="MobiDB-lite"/>
    </source>
</evidence>
<feature type="compositionally biased region" description="Polar residues" evidence="1">
    <location>
        <begin position="39"/>
        <end position="91"/>
    </location>
</feature>
<protein>
    <submittedName>
        <fullName evidence="2">Putative Nrg1-like Zn-finger transcription factor</fullName>
    </submittedName>
</protein>
<proteinExistence type="predicted"/>
<feature type="compositionally biased region" description="Low complexity" evidence="1">
    <location>
        <begin position="93"/>
        <end position="109"/>
    </location>
</feature>
<feature type="region of interest" description="Disordered" evidence="1">
    <location>
        <begin position="1"/>
        <end position="148"/>
    </location>
</feature>
<evidence type="ECO:0000313" key="3">
    <source>
        <dbReference type="Proteomes" id="UP000054988"/>
    </source>
</evidence>
<feature type="compositionally biased region" description="Basic residues" evidence="1">
    <location>
        <begin position="1"/>
        <end position="10"/>
    </location>
</feature>
<sequence length="300" mass="32092">MPSHSPHPHPHSQSPTSYSYRNSTSTYQEQMPANGYTYVHTTPVSQSHQVHSSPEASYSGSNNYPTHQTLPNISTIPYYSKDNSPTGSPISASMPSRHSISHISHADSSYPSPDNSQPPALSGPPSPASGSSHSISSHTSGPSTPAYIYQEDGAAHGQYDNGGIMAGDHSHTMMSHASYSPALSVHSETSANLGPSLSRYASPPPILAPIQGYQHGESHGRMPRIVSSDVRIIDDRYGARFLEDRHPSPHGIQHQAHYPQPQHMSPVSSGYGYADGMSISHGGWKSEAGLRSRGIGALVQ</sequence>
<feature type="compositionally biased region" description="Low complexity" evidence="1">
    <location>
        <begin position="11"/>
        <end position="27"/>
    </location>
</feature>
<dbReference type="eggNOG" id="KOG1721">
    <property type="taxonomic scope" value="Eukaryota"/>
</dbReference>
<feature type="compositionally biased region" description="Low complexity" evidence="1">
    <location>
        <begin position="128"/>
        <end position="145"/>
    </location>
</feature>
<dbReference type="EMBL" id="LATX01001198">
    <property type="protein sequence ID" value="KTB43330.1"/>
    <property type="molecule type" value="Genomic_DNA"/>
</dbReference>
<organism evidence="2 3">
    <name type="scientific">Moniliophthora roreri</name>
    <name type="common">Frosty pod rot fungus</name>
    <name type="synonym">Monilia roreri</name>
    <dbReference type="NCBI Taxonomy" id="221103"/>
    <lineage>
        <taxon>Eukaryota</taxon>
        <taxon>Fungi</taxon>
        <taxon>Dikarya</taxon>
        <taxon>Basidiomycota</taxon>
        <taxon>Agaricomycotina</taxon>
        <taxon>Agaricomycetes</taxon>
        <taxon>Agaricomycetidae</taxon>
        <taxon>Agaricales</taxon>
        <taxon>Marasmiineae</taxon>
        <taxon>Marasmiaceae</taxon>
        <taxon>Moniliophthora</taxon>
    </lineage>
</organism>
<dbReference type="Proteomes" id="UP000054988">
    <property type="component" value="Unassembled WGS sequence"/>
</dbReference>
<gene>
    <name evidence="2" type="ORF">WG66_4092</name>
</gene>
<evidence type="ECO:0000313" key="2">
    <source>
        <dbReference type="EMBL" id="KTB43330.1"/>
    </source>
</evidence>
<name>A0A0W0G463_MONRR</name>